<feature type="domain" description="IFT52 GIFT" evidence="4">
    <location>
        <begin position="33"/>
        <end position="270"/>
    </location>
</feature>
<evidence type="ECO:0000256" key="1">
    <source>
        <dbReference type="SAM" id="MobiDB-lite"/>
    </source>
</evidence>
<dbReference type="InterPro" id="IPR055460">
    <property type="entry name" value="IFT52_central"/>
</dbReference>
<keyword evidence="5" id="KW-1185">Reference proteome</keyword>
<dbReference type="InterPro" id="IPR048643">
    <property type="entry name" value="Itf52_C"/>
</dbReference>
<accession>A0A7I5ECQ0</accession>
<dbReference type="Pfam" id="PF23355">
    <property type="entry name" value="IFT52_GIFT"/>
    <property type="match status" value="1"/>
</dbReference>
<feature type="compositionally biased region" description="Polar residues" evidence="1">
    <location>
        <begin position="1"/>
        <end position="26"/>
    </location>
</feature>
<evidence type="ECO:0000259" key="4">
    <source>
        <dbReference type="Pfam" id="PF23355"/>
    </source>
</evidence>
<name>A0A7I5ECQ0_HAECO</name>
<dbReference type="AlphaFoldDB" id="A0A7I5ECQ0"/>
<evidence type="ECO:0000259" key="3">
    <source>
        <dbReference type="Pfam" id="PF23352"/>
    </source>
</evidence>
<evidence type="ECO:0000313" key="6">
    <source>
        <dbReference type="WBParaSite" id="HCON_00149350-00001"/>
    </source>
</evidence>
<dbReference type="CDD" id="cd23683">
    <property type="entry name" value="IFT52_CTD"/>
    <property type="match status" value="1"/>
</dbReference>
<evidence type="ECO:0000259" key="2">
    <source>
        <dbReference type="Pfam" id="PF21178"/>
    </source>
</evidence>
<organism evidence="5 6">
    <name type="scientific">Haemonchus contortus</name>
    <name type="common">Barber pole worm</name>
    <dbReference type="NCBI Taxonomy" id="6289"/>
    <lineage>
        <taxon>Eukaryota</taxon>
        <taxon>Metazoa</taxon>
        <taxon>Ecdysozoa</taxon>
        <taxon>Nematoda</taxon>
        <taxon>Chromadorea</taxon>
        <taxon>Rhabditida</taxon>
        <taxon>Rhabditina</taxon>
        <taxon>Rhabditomorpha</taxon>
        <taxon>Strongyloidea</taxon>
        <taxon>Trichostrongylidae</taxon>
        <taxon>Haemonchus</taxon>
    </lineage>
</organism>
<dbReference type="InterPro" id="IPR039975">
    <property type="entry name" value="IFT52"/>
</dbReference>
<dbReference type="WBParaSite" id="HCON_00149350-00001">
    <property type="protein sequence ID" value="HCON_00149350-00001"/>
    <property type="gene ID" value="HCON_00149350"/>
</dbReference>
<feature type="domain" description="Intraflagellar transport protein 52 C-terminal" evidence="2">
    <location>
        <begin position="381"/>
        <end position="432"/>
    </location>
</feature>
<dbReference type="GO" id="GO:0060271">
    <property type="term" value="P:cilium assembly"/>
    <property type="evidence" value="ECO:0007669"/>
    <property type="project" value="TreeGrafter"/>
</dbReference>
<dbReference type="OMA" id="NWNVEQN"/>
<dbReference type="Proteomes" id="UP000025227">
    <property type="component" value="Unplaced"/>
</dbReference>
<dbReference type="PANTHER" id="PTHR12969:SF7">
    <property type="entry name" value="INTRAFLAGELLAR TRANSPORT PROTEIN 52 HOMOLOG"/>
    <property type="match status" value="1"/>
</dbReference>
<sequence length="478" mass="53861">MAPVTDFSTNPRYSQKQEMENSNGTRHGQGHKIIINQSKKELFNINSGLRGIHRRLKNAWTVETNPDEITDGMFEGVRAFILPHPRAKFNVSEMEAIGRFITNGGAVLVLLSEGGEQQHDTNINFLLEEFGIVGNSDAVIRSIFYKYFDPKEALISNGVLNRSIAIAAKKKVSNDQQSNSQTISFVYPFGASLSVNRLATPVLSTGSACFPIGRPVAAFHETEGANGRLVVCGSVHMFCDQYIDKEENSKLFDAIMEYLIDGYELNKIDATEPELSDYVQIPDHVRLSEELKVCMQEADFDMSVTSDFMKCFDQSITSFDLNIWPKVLRAYDQVQVKVEPLTLIVPQFEVPLPPLEPAVFPPNFRELPPPKLELFDLDEMFSSQEVRLAQLTNKCEEKDLEFYILEAGEVLGVNSSLPINERNPKRILEHVLTQLFEFKKLGQDGDVVDAILYDVQAGDDIEPVEEIFSDIEDYDDLQ</sequence>
<dbReference type="GO" id="GO:0042073">
    <property type="term" value="P:intraciliary transport"/>
    <property type="evidence" value="ECO:0007669"/>
    <property type="project" value="TreeGrafter"/>
</dbReference>
<feature type="region of interest" description="Disordered" evidence="1">
    <location>
        <begin position="1"/>
        <end position="29"/>
    </location>
</feature>
<proteinExistence type="predicted"/>
<protein>
    <submittedName>
        <fullName evidence="6">Intraflagellar transport protein 52 homolog</fullName>
    </submittedName>
</protein>
<evidence type="ECO:0000313" key="5">
    <source>
        <dbReference type="Proteomes" id="UP000025227"/>
    </source>
</evidence>
<dbReference type="Gene3D" id="6.10.250.2800">
    <property type="match status" value="1"/>
</dbReference>
<reference evidence="6" key="1">
    <citation type="submission" date="2020-12" db="UniProtKB">
        <authorList>
            <consortium name="WormBaseParasite"/>
        </authorList>
    </citation>
    <scope>IDENTIFICATION</scope>
    <source>
        <strain evidence="6">MHco3</strain>
    </source>
</reference>
<dbReference type="Pfam" id="PF21178">
    <property type="entry name" value="Itf52_C"/>
    <property type="match status" value="1"/>
</dbReference>
<dbReference type="PANTHER" id="PTHR12969">
    <property type="entry name" value="NGD5/OSM-6/IFT52"/>
    <property type="match status" value="1"/>
</dbReference>
<dbReference type="OrthoDB" id="10259368at2759"/>
<dbReference type="GO" id="GO:0030992">
    <property type="term" value="C:intraciliary transport particle B"/>
    <property type="evidence" value="ECO:0007669"/>
    <property type="project" value="TreeGrafter"/>
</dbReference>
<dbReference type="Pfam" id="PF23352">
    <property type="entry name" value="IFT52_central"/>
    <property type="match status" value="1"/>
</dbReference>
<dbReference type="GO" id="GO:0005814">
    <property type="term" value="C:centriole"/>
    <property type="evidence" value="ECO:0007669"/>
    <property type="project" value="TreeGrafter"/>
</dbReference>
<feature type="domain" description="IFT52 central" evidence="3">
    <location>
        <begin position="287"/>
        <end position="370"/>
    </location>
</feature>
<dbReference type="GO" id="GO:0005929">
    <property type="term" value="C:cilium"/>
    <property type="evidence" value="ECO:0007669"/>
    <property type="project" value="TreeGrafter"/>
</dbReference>
<dbReference type="InterPro" id="IPR055458">
    <property type="entry name" value="IFT52_GIFT"/>
</dbReference>